<name>A0AB38YBY1_9GAMM</name>
<organism evidence="2">
    <name type="scientific">Salinispirillum sp. LH 10-3-1</name>
    <dbReference type="NCBI Taxonomy" id="2952525"/>
    <lineage>
        <taxon>Bacteria</taxon>
        <taxon>Pseudomonadati</taxon>
        <taxon>Pseudomonadota</taxon>
        <taxon>Gammaproteobacteria</taxon>
        <taxon>Oceanospirillales</taxon>
        <taxon>Saccharospirillaceae</taxon>
        <taxon>Salinispirillum</taxon>
    </lineage>
</organism>
<evidence type="ECO:0000256" key="1">
    <source>
        <dbReference type="SAM" id="MobiDB-lite"/>
    </source>
</evidence>
<sequence>MKKILAIVGLFFLVGCNDSSGGSSDNGSDNYNDNDNPIDENENSFKEVNLGAIESTLYLNDLSVIYDIRKDIDNSNEMTDDINGFEMTYSIESATDDRVKLIDNIIAVYPFEHTTAETITVPVKAEAVKTDFWGNEEVIEINITYTFNLIDTPLGNESGLYVYTVKYLETVPVIPDLSNYKAINTNVDLDNKKVSDALTIAEYNINLNNCQEIKDNNAFTYHHSYVRNNALEENRQSQIINRCLFVNDNNNVVNDMVQTYFLPQSMTMSVGYATNNEVNVDFYNYDHSITFNYWNDNNSSSDIEDIKPVMDRDFFTHNKAIDFYSDNAYEFLTTVFSYKVADVKNTDLMIFSPFTENYDVVSFMNNIEIVEAQNKTDFIIVKEETGFNAFSFWTVDRELNKELIVSNVNDIEWINVNGRNELMYINQSFDKKELIAIDIVTKNERTIIDYTDSLGTVYGWFVSGPHNFLIGTFNGTQYVVKINNDDSFELMMEPVINHELRYIVRTDISYYVVVKDDYDTLTIQEEVSERNNKGALTYSQTEVAITVVMANARGQEELVTFYDNVNEVNMFASLTSNSLSQSIKPELDENTDLEDIRTLLGNVEVSIDFVNKTSANMYRIYSSVDRMVDTVVFGEETIDNNTNTGRFLVYNDFTYLTQEDRLSEIKGEFNFQNNYEAYTSFDDVYHYDAFEKNWLMFEFYSKENSVSDAEIDCVWIRNGNNSNNESENMQVFENVLDVKALNNNLYIKTLSNVEKVEIKNYFNNCYSDAFNYN</sequence>
<dbReference type="AlphaFoldDB" id="A0AB38YBY1"/>
<evidence type="ECO:0008006" key="3">
    <source>
        <dbReference type="Google" id="ProtNLM"/>
    </source>
</evidence>
<reference evidence="2" key="1">
    <citation type="submission" date="2022-07" db="EMBL/GenBank/DDBJ databases">
        <title>Complete genome sequence of Salinispirillum sp. LH10-3-1 capable of multiple carbohydrate inversion isolated from a soda lake.</title>
        <authorList>
            <person name="Liu J."/>
            <person name="Zhai Y."/>
            <person name="Zhang H."/>
            <person name="Yang H."/>
            <person name="Qu J."/>
            <person name="Li J."/>
        </authorList>
    </citation>
    <scope>NUCLEOTIDE SEQUENCE</scope>
    <source>
        <strain evidence="2">LH 10-3-1</strain>
    </source>
</reference>
<dbReference type="EMBL" id="CP101717">
    <property type="protein sequence ID" value="WLD56828.1"/>
    <property type="molecule type" value="Genomic_DNA"/>
</dbReference>
<accession>A0AB38YBY1</accession>
<dbReference type="RefSeq" id="WP_304994112.1">
    <property type="nucleotide sequence ID" value="NZ_CP101717.1"/>
</dbReference>
<proteinExistence type="predicted"/>
<evidence type="ECO:0000313" key="2">
    <source>
        <dbReference type="EMBL" id="WLD56828.1"/>
    </source>
</evidence>
<feature type="region of interest" description="Disordered" evidence="1">
    <location>
        <begin position="20"/>
        <end position="42"/>
    </location>
</feature>
<gene>
    <name evidence="2" type="ORF">NFC81_08805</name>
</gene>
<dbReference type="PROSITE" id="PS51257">
    <property type="entry name" value="PROKAR_LIPOPROTEIN"/>
    <property type="match status" value="1"/>
</dbReference>
<feature type="compositionally biased region" description="Low complexity" evidence="1">
    <location>
        <begin position="20"/>
        <end position="35"/>
    </location>
</feature>
<protein>
    <recommendedName>
        <fullName evidence="3">DUF1735 domain-containing protein</fullName>
    </recommendedName>
</protein>